<dbReference type="Gene3D" id="3.90.550.50">
    <property type="match status" value="1"/>
</dbReference>
<dbReference type="EMBL" id="JBGFUD010001478">
    <property type="protein sequence ID" value="MFH4976345.1"/>
    <property type="molecule type" value="Genomic_DNA"/>
</dbReference>
<dbReference type="GO" id="GO:0016020">
    <property type="term" value="C:membrane"/>
    <property type="evidence" value="ECO:0007669"/>
    <property type="project" value="UniProtKB-SubCell"/>
</dbReference>
<keyword evidence="6 7" id="KW-0472">Membrane</keyword>
<gene>
    <name evidence="8" type="ORF">AB6A40_003054</name>
</gene>
<dbReference type="InterPro" id="IPR026050">
    <property type="entry name" value="C1GALT1/C1GALT1_chp1"/>
</dbReference>
<reference evidence="8 9" key="1">
    <citation type="submission" date="2024-08" db="EMBL/GenBank/DDBJ databases">
        <title>Gnathostoma spinigerum genome.</title>
        <authorList>
            <person name="Gonzalez-Bertolin B."/>
            <person name="Monzon S."/>
            <person name="Zaballos A."/>
            <person name="Jimenez P."/>
            <person name="Dekumyoy P."/>
            <person name="Varona S."/>
            <person name="Cuesta I."/>
            <person name="Sumanam S."/>
            <person name="Adisakwattana P."/>
            <person name="Gasser R.B."/>
            <person name="Hernandez-Gonzalez A."/>
            <person name="Young N.D."/>
            <person name="Perteguer M.J."/>
        </authorList>
    </citation>
    <scope>NUCLEOTIDE SEQUENCE [LARGE SCALE GENOMIC DNA]</scope>
    <source>
        <strain evidence="8">AL3</strain>
        <tissue evidence="8">Liver</tissue>
    </source>
</reference>
<keyword evidence="9" id="KW-1185">Reference proteome</keyword>
<evidence type="ECO:0000256" key="3">
    <source>
        <dbReference type="ARBA" id="ARBA00022692"/>
    </source>
</evidence>
<accession>A0ABD6E9K9</accession>
<proteinExistence type="inferred from homology"/>
<evidence type="ECO:0000256" key="1">
    <source>
        <dbReference type="ARBA" id="ARBA00004606"/>
    </source>
</evidence>
<comment type="subcellular location">
    <subcellularLocation>
        <location evidence="1">Membrane</location>
        <topology evidence="1">Single-pass type II membrane protein</topology>
    </subcellularLocation>
</comment>
<dbReference type="Proteomes" id="UP001608902">
    <property type="component" value="Unassembled WGS sequence"/>
</dbReference>
<evidence type="ECO:0000256" key="2">
    <source>
        <dbReference type="ARBA" id="ARBA00006462"/>
    </source>
</evidence>
<evidence type="ECO:0000256" key="7">
    <source>
        <dbReference type="SAM" id="Phobius"/>
    </source>
</evidence>
<dbReference type="PANTHER" id="PTHR23033:SF8">
    <property type="entry name" value="HEXOSYLTRANSFERASE"/>
    <property type="match status" value="1"/>
</dbReference>
<evidence type="ECO:0000256" key="5">
    <source>
        <dbReference type="ARBA" id="ARBA00022989"/>
    </source>
</evidence>
<feature type="transmembrane region" description="Helical" evidence="7">
    <location>
        <begin position="12"/>
        <end position="33"/>
    </location>
</feature>
<comment type="similarity">
    <text evidence="2">Belongs to the glycosyltransferase 31 family. Beta3-Gal-T subfamily.</text>
</comment>
<name>A0ABD6E9K9_9BILA</name>
<dbReference type="AlphaFoldDB" id="A0ABD6E9K9"/>
<evidence type="ECO:0000313" key="8">
    <source>
        <dbReference type="EMBL" id="MFH4976345.1"/>
    </source>
</evidence>
<evidence type="ECO:0000256" key="4">
    <source>
        <dbReference type="ARBA" id="ARBA00022968"/>
    </source>
</evidence>
<protein>
    <submittedName>
        <fullName evidence="8">Uncharacterized protein</fullName>
    </submittedName>
</protein>
<keyword evidence="4" id="KW-0735">Signal-anchor</keyword>
<comment type="caution">
    <text evidence="8">The sequence shown here is derived from an EMBL/GenBank/DDBJ whole genome shotgun (WGS) entry which is preliminary data.</text>
</comment>
<sequence>MHNLLVNHRQPSWLRWVLTTGYILFGVIIGYLLGHLITYEEETDSVLTYAPNLLGSSRNSSISDVTIRCAVVIFGAQRDHSKYVASIRDTYSKHCNDTIFFTDSKLLQAEFEDELNIVYVDTWLTHYNWNFYRTVLGFLRDLDRNSSSLFTNWTIIGDEQMYVVVGNLRKLLFKHDPQQSMIFGRITFKRTFFSLLFPFRTTKSISLRAGIVMSTTALAIMANDKCSGWRVPLATERALPWCADFYDIPIIDSVDKDEMYLFHSLDPKSLITDLSFFPYEKQNFQEDYQKAACCSDMSVTFGSMNYKQQRLIDYMSTAVQVFGRQ</sequence>
<organism evidence="8 9">
    <name type="scientific">Gnathostoma spinigerum</name>
    <dbReference type="NCBI Taxonomy" id="75299"/>
    <lineage>
        <taxon>Eukaryota</taxon>
        <taxon>Metazoa</taxon>
        <taxon>Ecdysozoa</taxon>
        <taxon>Nematoda</taxon>
        <taxon>Chromadorea</taxon>
        <taxon>Rhabditida</taxon>
        <taxon>Spirurina</taxon>
        <taxon>Gnathostomatomorpha</taxon>
        <taxon>Gnathostomatoidea</taxon>
        <taxon>Gnathostomatidae</taxon>
        <taxon>Gnathostoma</taxon>
    </lineage>
</organism>
<evidence type="ECO:0000313" key="9">
    <source>
        <dbReference type="Proteomes" id="UP001608902"/>
    </source>
</evidence>
<evidence type="ECO:0000256" key="6">
    <source>
        <dbReference type="ARBA" id="ARBA00023136"/>
    </source>
</evidence>
<dbReference type="PANTHER" id="PTHR23033">
    <property type="entry name" value="BETA1,3-GALACTOSYLTRANSFERASE"/>
    <property type="match status" value="1"/>
</dbReference>
<keyword evidence="5 7" id="KW-1133">Transmembrane helix</keyword>
<keyword evidence="3 7" id="KW-0812">Transmembrane</keyword>